<organism evidence="2 3">
    <name type="scientific">Ktedonobacter robiniae</name>
    <dbReference type="NCBI Taxonomy" id="2778365"/>
    <lineage>
        <taxon>Bacteria</taxon>
        <taxon>Bacillati</taxon>
        <taxon>Chloroflexota</taxon>
        <taxon>Ktedonobacteria</taxon>
        <taxon>Ktedonobacterales</taxon>
        <taxon>Ktedonobacteraceae</taxon>
        <taxon>Ktedonobacter</taxon>
    </lineage>
</organism>
<keyword evidence="3" id="KW-1185">Reference proteome</keyword>
<dbReference type="Proteomes" id="UP000654345">
    <property type="component" value="Unassembled WGS sequence"/>
</dbReference>
<protein>
    <submittedName>
        <fullName evidence="2">Uncharacterized protein</fullName>
    </submittedName>
</protein>
<dbReference type="EMBL" id="BNJG01000003">
    <property type="protein sequence ID" value="GHO58411.1"/>
    <property type="molecule type" value="Genomic_DNA"/>
</dbReference>
<feature type="coiled-coil region" evidence="1">
    <location>
        <begin position="2"/>
        <end position="29"/>
    </location>
</feature>
<evidence type="ECO:0000313" key="2">
    <source>
        <dbReference type="EMBL" id="GHO58411.1"/>
    </source>
</evidence>
<dbReference type="RefSeq" id="WP_201374705.1">
    <property type="nucleotide sequence ID" value="NZ_BNJG01000003.1"/>
</dbReference>
<evidence type="ECO:0000256" key="1">
    <source>
        <dbReference type="SAM" id="Coils"/>
    </source>
</evidence>
<accession>A0ABQ3V0A9</accession>
<keyword evidence="1" id="KW-0175">Coiled coil</keyword>
<proteinExistence type="predicted"/>
<sequence>MFERCQKKHDFLQRELNTIEAALKQVSTQPDEESYMRCLQQALMHLLTMQSTLEYFVTDVRAELAELEEKTL</sequence>
<name>A0ABQ3V0A9_9CHLR</name>
<evidence type="ECO:0000313" key="3">
    <source>
        <dbReference type="Proteomes" id="UP000654345"/>
    </source>
</evidence>
<reference evidence="2 3" key="1">
    <citation type="journal article" date="2021" name="Int. J. Syst. Evol. Microbiol.">
        <title>Reticulibacter mediterranei gen. nov., sp. nov., within the new family Reticulibacteraceae fam. nov., and Ktedonospora formicarum gen. nov., sp. nov., Ktedonobacter robiniae sp. nov., Dictyobacter formicarum sp. nov. and Dictyobacter arantiisoli sp. nov., belonging to the class Ktedonobacteria.</title>
        <authorList>
            <person name="Yabe S."/>
            <person name="Zheng Y."/>
            <person name="Wang C.M."/>
            <person name="Sakai Y."/>
            <person name="Abe K."/>
            <person name="Yokota A."/>
            <person name="Donadio S."/>
            <person name="Cavaletti L."/>
            <person name="Monciardini P."/>
        </authorList>
    </citation>
    <scope>NUCLEOTIDE SEQUENCE [LARGE SCALE GENOMIC DNA]</scope>
    <source>
        <strain evidence="2 3">SOSP1-30</strain>
    </source>
</reference>
<comment type="caution">
    <text evidence="2">The sequence shown here is derived from an EMBL/GenBank/DDBJ whole genome shotgun (WGS) entry which is preliminary data.</text>
</comment>
<gene>
    <name evidence="2" type="ORF">KSB_68860</name>
</gene>